<dbReference type="GO" id="GO:0140098">
    <property type="term" value="F:catalytic activity, acting on RNA"/>
    <property type="evidence" value="ECO:0007669"/>
    <property type="project" value="UniProtKB-ARBA"/>
</dbReference>
<dbReference type="Pfam" id="PF00849">
    <property type="entry name" value="PseudoU_synth_2"/>
    <property type="match status" value="1"/>
</dbReference>
<dbReference type="GO" id="GO:0000455">
    <property type="term" value="P:enzyme-directed rRNA pseudouridine synthesis"/>
    <property type="evidence" value="ECO:0007669"/>
    <property type="project" value="TreeGrafter"/>
</dbReference>
<evidence type="ECO:0000256" key="3">
    <source>
        <dbReference type="SAM" id="MobiDB-lite"/>
    </source>
</evidence>
<evidence type="ECO:0000313" key="6">
    <source>
        <dbReference type="Proteomes" id="UP000597507"/>
    </source>
</evidence>
<dbReference type="InterPro" id="IPR050188">
    <property type="entry name" value="RluA_PseudoU_synthase"/>
</dbReference>
<comment type="caution">
    <text evidence="5">The sequence shown here is derived from an EMBL/GenBank/DDBJ whole genome shotgun (WGS) entry which is preliminary data.</text>
</comment>
<feature type="region of interest" description="Disordered" evidence="3">
    <location>
        <begin position="1"/>
        <end position="25"/>
    </location>
</feature>
<dbReference type="InterPro" id="IPR006145">
    <property type="entry name" value="PsdUridine_synth_RsuA/RluA"/>
</dbReference>
<comment type="similarity">
    <text evidence="1">Belongs to the pseudouridine synthase RluA family.</text>
</comment>
<keyword evidence="2" id="KW-0413">Isomerase</keyword>
<dbReference type="Proteomes" id="UP000597507">
    <property type="component" value="Unassembled WGS sequence"/>
</dbReference>
<evidence type="ECO:0000256" key="2">
    <source>
        <dbReference type="ARBA" id="ARBA00023235"/>
    </source>
</evidence>
<dbReference type="EMBL" id="BMKS01000005">
    <property type="protein sequence ID" value="GGG32040.1"/>
    <property type="molecule type" value="Genomic_DNA"/>
</dbReference>
<dbReference type="CDD" id="cd02869">
    <property type="entry name" value="PseudoU_synth_RluA_like"/>
    <property type="match status" value="1"/>
</dbReference>
<gene>
    <name evidence="5" type="ORF">GCM10010964_19960</name>
</gene>
<proteinExistence type="inferred from homology"/>
<dbReference type="GO" id="GO:0003723">
    <property type="term" value="F:RNA binding"/>
    <property type="evidence" value="ECO:0007669"/>
    <property type="project" value="InterPro"/>
</dbReference>
<dbReference type="InterPro" id="IPR006224">
    <property type="entry name" value="PsdUridine_synth_RluA-like_CS"/>
</dbReference>
<dbReference type="PANTHER" id="PTHR21600:SF44">
    <property type="entry name" value="RIBOSOMAL LARGE SUBUNIT PSEUDOURIDINE SYNTHASE D"/>
    <property type="match status" value="1"/>
</dbReference>
<evidence type="ECO:0000256" key="1">
    <source>
        <dbReference type="ARBA" id="ARBA00010876"/>
    </source>
</evidence>
<accession>A0A8J2ZB02</accession>
<dbReference type="Gene3D" id="3.30.2350.10">
    <property type="entry name" value="Pseudouridine synthase"/>
    <property type="match status" value="1"/>
</dbReference>
<dbReference type="PROSITE" id="PS01129">
    <property type="entry name" value="PSI_RLU"/>
    <property type="match status" value="1"/>
</dbReference>
<protein>
    <submittedName>
        <fullName evidence="5">RNA pseudouridine synthase</fullName>
    </submittedName>
</protein>
<reference evidence="5 6" key="1">
    <citation type="journal article" date="2014" name="Int. J. Syst. Evol. Microbiol.">
        <title>Complete genome sequence of Corynebacterium casei LMG S-19264T (=DSM 44701T), isolated from a smear-ripened cheese.</title>
        <authorList>
            <consortium name="US DOE Joint Genome Institute (JGI-PGF)"/>
            <person name="Walter F."/>
            <person name="Albersmeier A."/>
            <person name="Kalinowski J."/>
            <person name="Ruckert C."/>
        </authorList>
    </citation>
    <scope>NUCLEOTIDE SEQUENCE [LARGE SCALE GENOMIC DNA]</scope>
    <source>
        <strain evidence="5 6">CGMCC 1.16330</strain>
    </source>
</reference>
<organism evidence="5 6">
    <name type="scientific">Caldovatus sediminis</name>
    <dbReference type="NCBI Taxonomy" id="2041189"/>
    <lineage>
        <taxon>Bacteria</taxon>
        <taxon>Pseudomonadati</taxon>
        <taxon>Pseudomonadota</taxon>
        <taxon>Alphaproteobacteria</taxon>
        <taxon>Acetobacterales</taxon>
        <taxon>Roseomonadaceae</taxon>
        <taxon>Caldovatus</taxon>
    </lineage>
</organism>
<evidence type="ECO:0000313" key="5">
    <source>
        <dbReference type="EMBL" id="GGG32040.1"/>
    </source>
</evidence>
<evidence type="ECO:0000259" key="4">
    <source>
        <dbReference type="Pfam" id="PF00849"/>
    </source>
</evidence>
<dbReference type="GO" id="GO:0009982">
    <property type="term" value="F:pseudouridine synthase activity"/>
    <property type="evidence" value="ECO:0007669"/>
    <property type="project" value="InterPro"/>
</dbReference>
<feature type="domain" description="Pseudouridine synthase RsuA/RluA-like" evidence="4">
    <location>
        <begin position="40"/>
        <end position="189"/>
    </location>
</feature>
<keyword evidence="6" id="KW-1185">Reference proteome</keyword>
<dbReference type="SUPFAM" id="SSF55120">
    <property type="entry name" value="Pseudouridine synthase"/>
    <property type="match status" value="1"/>
</dbReference>
<name>A0A8J2ZB02_9PROT</name>
<dbReference type="AlphaFoldDB" id="A0A8J2ZB02"/>
<dbReference type="InterPro" id="IPR020103">
    <property type="entry name" value="PsdUridine_synth_cat_dom_sf"/>
</dbReference>
<dbReference type="PANTHER" id="PTHR21600">
    <property type="entry name" value="MITOCHONDRIAL RNA PSEUDOURIDINE SYNTHASE"/>
    <property type="match status" value="1"/>
</dbReference>
<sequence>MRRDRAPARQVRPAGRRWEAPAAPPEGIARRVLHRDGARLVLDKPAGLPVHRGPRGGPSLEDWLPALRFGKRRDPQPAHRLDADTAGCLVLGRTRPALARLGAQFAAGRVEKVYWAVVRGAPPAAEGEIAAPLRKVSTAAGGWRMVADAAGGQPARTAWRVLGRGAGGLAWLELRPRTGRTHQLRAHCAELGCPILGDARYGGGDHPGGLHLLARAVGLPGEGEDWPPLRVEAEPPPAMRPALAACGWAPPPAAGLTAPCRSAT</sequence>